<name>A0A931CKT9_9MICC</name>
<protein>
    <submittedName>
        <fullName evidence="1">Uncharacterized protein</fullName>
    </submittedName>
</protein>
<keyword evidence="2" id="KW-1185">Reference proteome</keyword>
<evidence type="ECO:0000313" key="1">
    <source>
        <dbReference type="EMBL" id="MBG0738797.1"/>
    </source>
</evidence>
<dbReference type="AlphaFoldDB" id="A0A931CKT9"/>
<dbReference type="EMBL" id="JADNYM010000005">
    <property type="protein sequence ID" value="MBG0738797.1"/>
    <property type="molecule type" value="Genomic_DNA"/>
</dbReference>
<evidence type="ECO:0000313" key="2">
    <source>
        <dbReference type="Proteomes" id="UP000655366"/>
    </source>
</evidence>
<accession>A0A931CKT9</accession>
<dbReference type="RefSeq" id="WP_196395733.1">
    <property type="nucleotide sequence ID" value="NZ_JADNYM010000005.1"/>
</dbReference>
<gene>
    <name evidence="1" type="ORF">IV500_05105</name>
</gene>
<sequence>MDVPALTYRLLCSSLPDGTPFADLATPSVARNRCWDAVDHISRDKAVASAVHKALGVTCPAGDHYATAVTGSDGREVIIDFTARQLDPEAAFPLVTDRWTWQLMVERALKRQTIFTDDEYSSAA</sequence>
<reference evidence="1 2" key="1">
    <citation type="submission" date="2020-11" db="EMBL/GenBank/DDBJ databases">
        <title>Arthrobacter antarcticus sp. nov., isolated from Antarctic Soil.</title>
        <authorList>
            <person name="Li J."/>
        </authorList>
    </citation>
    <scope>NUCLEOTIDE SEQUENCE [LARGE SCALE GENOMIC DNA]</scope>
    <source>
        <strain evidence="1 2">Z1-20</strain>
    </source>
</reference>
<organism evidence="1 2">
    <name type="scientific">Arthrobacter terrae</name>
    <dbReference type="NCBI Taxonomy" id="2935737"/>
    <lineage>
        <taxon>Bacteria</taxon>
        <taxon>Bacillati</taxon>
        <taxon>Actinomycetota</taxon>
        <taxon>Actinomycetes</taxon>
        <taxon>Micrococcales</taxon>
        <taxon>Micrococcaceae</taxon>
        <taxon>Arthrobacter</taxon>
    </lineage>
</organism>
<comment type="caution">
    <text evidence="1">The sequence shown here is derived from an EMBL/GenBank/DDBJ whole genome shotgun (WGS) entry which is preliminary data.</text>
</comment>
<dbReference type="Proteomes" id="UP000655366">
    <property type="component" value="Unassembled WGS sequence"/>
</dbReference>
<proteinExistence type="predicted"/>